<keyword evidence="2" id="KW-0472">Membrane</keyword>
<dbReference type="InterPro" id="IPR053156">
    <property type="entry name" value="T6SS_TssM-like"/>
</dbReference>
<sequence>MSGMRKGLASLGAWLINYRLWAVVALVIGIFLLWRGGDPGSQIGFALLILALALGLFALISWGIRRWRERRATRDIDGLMNEQAERATRNAKAEDRGDIEEVRGRMQEAVKAIKSSRLGVLKGKAALYELPWHVIIGNPAAGKSSAILNSGLKFPFEDNRNSVVQGIGGTRNCDWYFTAEGIVLDTAGRYSVGGEDRGEWLSFLDLLKKHRPRAPINGIIIAASIAELSGNRPEFAIELARNLRQRVQEVTERLEVFAPVYVVFTKADLIAGFMSFFSGLDPSEREKVWGATLPYDPQAQVDELSIFDQHFDELAEGLKEMGLSHMAMQRGREVAPGLLTLPLEFVSLKPVLRTFIASLFEDNPYQFKPVFRGFYFTSALHEGETVLHASERIADEFSLAPRQDKDEPVNGNPDQAHFLKDLFRKVIFADKELVRQYSSPYRTRMRYGAFLAGALVVAALLGTWAWSYTTNRQLVANASRDLQQAVQIQEGRLDLQSRIDALLLLQDRLEQLRQYRRDGGITTTMGLYQGDNIEAALWREYFAGMDQVMVRPTRARLEEYLGKVVANADQLSMEESREEPRTALYVPPSPKDPAEAYNALKAYLMLGDHGRVEQTHLANQLTRYWRGWLDANRGQMSHEEVARAAEKLMTFYVASAGKPGWPEIDTRVSLVNDTRQALRGVMQGQPAMERVFAQIKARAAARFATITVNSLLAGASGQNLLNGSYAISGAFSREAWQDYIKDAIHEAANTQLNTTDWVLDTTEQSDLSLAGSPEHIARQLTALYKQEYAAEWQRFLRGVSVAGFSSGFDDAASAMNRLGNSENSPLRALLRAVHEQTVWDNPRALYARVSERSEQNSGIVNWFKRVILRRAPAGMSGMSFEIDEKTGEAMLPPLGPVGKAFEGFAQLMEKQSGQPPAIDAYFEALAATRSRLNDIKMAEVPGPGARALMQETLSNQGSELSSALRLVDEQLLTGLGAEEKQALRPLLLQPLTQTFAALVPAAENEINRTWQAQVYQPFDQGIGQQFPFDLSADEDAPKTEVAAIFGPSGAIAAFNKDALGSLVIQRGNVLTPRRWAGMGIRLSPELVSGYGDWVSGQSGGAGEADVTIFQILPAPAIGAVEYVLEIDGQSLRYRNTPPQWETMQWPNRGATPGARLVATTSDGRQVQLADFPGENGFAQLMDAASLESRPDSSTVTWSKGTVSISMEMRTVRRAGSGSDSDSWQRGLKLPRIVAGEGAGEQLVSQGGENE</sequence>
<dbReference type="SUPFAM" id="SSF52540">
    <property type="entry name" value="P-loop containing nucleoside triphosphate hydrolases"/>
    <property type="match status" value="1"/>
</dbReference>
<organism evidence="7 8">
    <name type="scientific">Alloalcanivorax xenomutans</name>
    <dbReference type="NCBI Taxonomy" id="1094342"/>
    <lineage>
        <taxon>Bacteria</taxon>
        <taxon>Pseudomonadati</taxon>
        <taxon>Pseudomonadota</taxon>
        <taxon>Gammaproteobacteria</taxon>
        <taxon>Oceanospirillales</taxon>
        <taxon>Alcanivoracaceae</taxon>
        <taxon>Alloalcanivorax</taxon>
    </lineage>
</organism>
<dbReference type="PANTHER" id="PTHR36153:SF1">
    <property type="entry name" value="TYPE VI SECRETION SYSTEM COMPONENT TSSM1"/>
    <property type="match status" value="1"/>
</dbReference>
<evidence type="ECO:0000259" key="6">
    <source>
        <dbReference type="Pfam" id="PF21070"/>
    </source>
</evidence>
<dbReference type="PANTHER" id="PTHR36153">
    <property type="entry name" value="INNER MEMBRANE PROTEIN-RELATED"/>
    <property type="match status" value="1"/>
</dbReference>
<protein>
    <submittedName>
        <fullName evidence="7">Type VI secretion system membrane subunit TssM</fullName>
    </submittedName>
</protein>
<proteinExistence type="predicted"/>
<gene>
    <name evidence="7" type="primary">tssM</name>
    <name evidence="7" type="ORF">LZG35_11285</name>
</gene>
<dbReference type="InterPro" id="IPR009612">
    <property type="entry name" value="IcmF-rel"/>
</dbReference>
<dbReference type="Pfam" id="PF06761">
    <property type="entry name" value="IcmF-related"/>
    <property type="match status" value="1"/>
</dbReference>
<dbReference type="Pfam" id="PF14331">
    <property type="entry name" value="IcmF-related_N"/>
    <property type="match status" value="1"/>
</dbReference>
<dbReference type="RefSeq" id="WP_080530932.1">
    <property type="nucleotide sequence ID" value="NZ_CBDDTQ010000005.1"/>
</dbReference>
<dbReference type="NCBIfam" id="TIGR03348">
    <property type="entry name" value="VI_IcmF"/>
    <property type="match status" value="1"/>
</dbReference>
<dbReference type="InterPro" id="IPR027417">
    <property type="entry name" value="P-loop_NTPase"/>
</dbReference>
<reference evidence="7" key="1">
    <citation type="submission" date="2022-01" db="EMBL/GenBank/DDBJ databases">
        <authorList>
            <person name="Karlyshev A.V."/>
            <person name="Jaspars M."/>
        </authorList>
    </citation>
    <scope>NUCLEOTIDE SEQUENCE</scope>
    <source>
        <strain evidence="7">AGSA3-2</strain>
    </source>
</reference>
<feature type="domain" description="Type VI secretion system component TssM1 N-terminal" evidence="5">
    <location>
        <begin position="195"/>
        <end position="451"/>
    </location>
</feature>
<evidence type="ECO:0000313" key="7">
    <source>
        <dbReference type="EMBL" id="MCE7509221.1"/>
    </source>
</evidence>
<keyword evidence="8" id="KW-1185">Reference proteome</keyword>
<evidence type="ECO:0000256" key="1">
    <source>
        <dbReference type="SAM" id="MobiDB-lite"/>
    </source>
</evidence>
<feature type="domain" description="Type VI secretion system IcmF C-terminal" evidence="3">
    <location>
        <begin position="1109"/>
        <end position="1210"/>
    </location>
</feature>
<dbReference type="Proteomes" id="UP001107961">
    <property type="component" value="Unassembled WGS sequence"/>
</dbReference>
<dbReference type="CDD" id="cd00882">
    <property type="entry name" value="Ras_like_GTPase"/>
    <property type="match status" value="1"/>
</dbReference>
<dbReference type="AlphaFoldDB" id="A0A9Q3ZF69"/>
<evidence type="ECO:0000259" key="5">
    <source>
        <dbReference type="Pfam" id="PF14331"/>
    </source>
</evidence>
<keyword evidence="2" id="KW-1133">Transmembrane helix</keyword>
<dbReference type="Pfam" id="PF21070">
    <property type="entry name" value="IcmF_helical"/>
    <property type="match status" value="1"/>
</dbReference>
<comment type="caution">
    <text evidence="7">The sequence shown here is derived from an EMBL/GenBank/DDBJ whole genome shotgun (WGS) entry which is preliminary data.</text>
</comment>
<feature type="transmembrane region" description="Helical" evidence="2">
    <location>
        <begin position="20"/>
        <end position="37"/>
    </location>
</feature>
<evidence type="ECO:0000256" key="2">
    <source>
        <dbReference type="SAM" id="Phobius"/>
    </source>
</evidence>
<dbReference type="InterPro" id="IPR017731">
    <property type="entry name" value="TssM1-like"/>
</dbReference>
<feature type="domain" description="IcmF-related" evidence="4">
    <location>
        <begin position="500"/>
        <end position="837"/>
    </location>
</feature>
<feature type="domain" description="Type VI secretion system component TssM1 helical" evidence="6">
    <location>
        <begin position="1001"/>
        <end position="1088"/>
    </location>
</feature>
<dbReference type="EMBL" id="JAJVKT010000012">
    <property type="protein sequence ID" value="MCE7509221.1"/>
    <property type="molecule type" value="Genomic_DNA"/>
</dbReference>
<keyword evidence="2" id="KW-0812">Transmembrane</keyword>
<feature type="region of interest" description="Disordered" evidence="1">
    <location>
        <begin position="1212"/>
        <end position="1250"/>
    </location>
</feature>
<name>A0A9Q3ZF69_9GAMM</name>
<accession>A0A9Q3ZF69</accession>
<dbReference type="InterPro" id="IPR010623">
    <property type="entry name" value="IcmF_C"/>
</dbReference>
<evidence type="ECO:0000313" key="8">
    <source>
        <dbReference type="Proteomes" id="UP001107961"/>
    </source>
</evidence>
<feature type="transmembrane region" description="Helical" evidence="2">
    <location>
        <begin position="43"/>
        <end position="64"/>
    </location>
</feature>
<evidence type="ECO:0000259" key="4">
    <source>
        <dbReference type="Pfam" id="PF06761"/>
    </source>
</evidence>
<dbReference type="InterPro" id="IPR025743">
    <property type="entry name" value="TssM1_N"/>
</dbReference>
<evidence type="ECO:0000259" key="3">
    <source>
        <dbReference type="Pfam" id="PF06744"/>
    </source>
</evidence>
<dbReference type="Pfam" id="PF06744">
    <property type="entry name" value="IcmF_C"/>
    <property type="match status" value="1"/>
</dbReference>
<feature type="transmembrane region" description="Helical" evidence="2">
    <location>
        <begin position="447"/>
        <end position="466"/>
    </location>
</feature>
<dbReference type="InterPro" id="IPR048677">
    <property type="entry name" value="TssM1_hel"/>
</dbReference>